<dbReference type="CDD" id="cd01991">
    <property type="entry name" value="Asn_synthase_B_C"/>
    <property type="match status" value="1"/>
</dbReference>
<evidence type="ECO:0000313" key="4">
    <source>
        <dbReference type="EMBL" id="KAF0745477.1"/>
    </source>
</evidence>
<comment type="caution">
    <text evidence="4">The sequence shown here is derived from an EMBL/GenBank/DDBJ whole genome shotgun (WGS) entry which is preliminary data.</text>
</comment>
<dbReference type="GO" id="GO:0005524">
    <property type="term" value="F:ATP binding"/>
    <property type="evidence" value="ECO:0007669"/>
    <property type="project" value="UniProtKB-KW"/>
</dbReference>
<dbReference type="InterPro" id="IPR014729">
    <property type="entry name" value="Rossmann-like_a/b/a_fold"/>
</dbReference>
<dbReference type="InterPro" id="IPR050795">
    <property type="entry name" value="Asn_Synthetase"/>
</dbReference>
<dbReference type="PANTHER" id="PTHR11772:SF46">
    <property type="entry name" value="ASPARAGINE SYNTHETASE DOMAIN-CONTAINING PROTEIN"/>
    <property type="match status" value="1"/>
</dbReference>
<feature type="domain" description="Asparagine synthetase" evidence="3">
    <location>
        <begin position="262"/>
        <end position="411"/>
    </location>
</feature>
<evidence type="ECO:0000256" key="2">
    <source>
        <dbReference type="ARBA" id="ARBA00022840"/>
    </source>
</evidence>
<evidence type="ECO:0000259" key="3">
    <source>
        <dbReference type="Pfam" id="PF00733"/>
    </source>
</evidence>
<evidence type="ECO:0000256" key="1">
    <source>
        <dbReference type="ARBA" id="ARBA00022741"/>
    </source>
</evidence>
<dbReference type="GO" id="GO:0006529">
    <property type="term" value="P:asparagine biosynthetic process"/>
    <property type="evidence" value="ECO:0007669"/>
    <property type="project" value="InterPro"/>
</dbReference>
<dbReference type="Pfam" id="PF00733">
    <property type="entry name" value="Asn_synthase"/>
    <property type="match status" value="2"/>
</dbReference>
<dbReference type="VEuPathDB" id="FungiDB:AeMF1_002334"/>
<dbReference type="SUPFAM" id="SSF52402">
    <property type="entry name" value="Adenine nucleotide alpha hydrolases-like"/>
    <property type="match status" value="1"/>
</dbReference>
<accession>A0A6G0XY61</accession>
<dbReference type="GO" id="GO:0005829">
    <property type="term" value="C:cytosol"/>
    <property type="evidence" value="ECO:0007669"/>
    <property type="project" value="TreeGrafter"/>
</dbReference>
<sequence length="623" mass="69822">MTVSWSTLCASLEPIMKRRGFDLIIPMSVGMYNEVAPDEYKLASPSTSFLAMIGNTMHLWPYFVDSIDVDNIPDHPLDEFTIREVTHGLNELETELHVSPDQVYWVHDTAKGKMIAAIRMVVASGFASFSNEAHLSVHPTYGPWFGLRAAVVFPCDGPTERVFHEPSILELPPDVSKRTVELYNKALSMPSVVSAEAKSIWFQLRTGIAPAHPFMYSDAQIRFHYASSAAVRAAILRAVQTKQPVDYVLDPPSDSIVSCRRLLQTVLAEIADQQPDAVLLSGGLDTSIITEARGSTLEKLQFDKPPLIQVKGGITVRAHPDAKDALFAKSICDRVGIVHHCLEVSIEELLEHAPAVARLLRTFDPMELRNSIVIYRSLLHAHKQGYKRVITGDGADELFAGYSFYHSMPQERLQAYREHIARIMRFSAPRLAAALGIEVFSPFLDERVVAFALALEKDALVGEKTPVPNSKVYGKLILRRAFPEAFSQWRDKEPIEQGSGTTQLRMGYFDANNSEFAHKQHDYYVRHDVVLRDAEHVFFFERFLESYKTMADVPIPRYTDEACPACHFELSSKEQDFCVTCGFWPARTTEANAASATRALEQLAVQIETIKQFPATENDVVSS</sequence>
<dbReference type="PANTHER" id="PTHR11772">
    <property type="entry name" value="ASPARAGINE SYNTHETASE"/>
    <property type="match status" value="1"/>
</dbReference>
<organism evidence="4 5">
    <name type="scientific">Aphanomyces euteiches</name>
    <dbReference type="NCBI Taxonomy" id="100861"/>
    <lineage>
        <taxon>Eukaryota</taxon>
        <taxon>Sar</taxon>
        <taxon>Stramenopiles</taxon>
        <taxon>Oomycota</taxon>
        <taxon>Saprolegniomycetes</taxon>
        <taxon>Saprolegniales</taxon>
        <taxon>Verrucalvaceae</taxon>
        <taxon>Aphanomyces</taxon>
    </lineage>
</organism>
<dbReference type="AlphaFoldDB" id="A0A6G0XY61"/>
<feature type="domain" description="Asparagine synthetase" evidence="3">
    <location>
        <begin position="428"/>
        <end position="519"/>
    </location>
</feature>
<gene>
    <name evidence="4" type="ORF">Ae201684_000491</name>
</gene>
<name>A0A6G0XY61_9STRA</name>
<dbReference type="Proteomes" id="UP000481153">
    <property type="component" value="Unassembled WGS sequence"/>
</dbReference>
<dbReference type="EMBL" id="VJMJ01000002">
    <property type="protein sequence ID" value="KAF0745477.1"/>
    <property type="molecule type" value="Genomic_DNA"/>
</dbReference>
<dbReference type="Gene3D" id="3.40.50.620">
    <property type="entry name" value="HUPs"/>
    <property type="match status" value="1"/>
</dbReference>
<proteinExistence type="predicted"/>
<evidence type="ECO:0000313" key="5">
    <source>
        <dbReference type="Proteomes" id="UP000481153"/>
    </source>
</evidence>
<dbReference type="GO" id="GO:0004066">
    <property type="term" value="F:asparagine synthase (glutamine-hydrolyzing) activity"/>
    <property type="evidence" value="ECO:0007669"/>
    <property type="project" value="InterPro"/>
</dbReference>
<keyword evidence="2" id="KW-0067">ATP-binding</keyword>
<keyword evidence="5" id="KW-1185">Reference proteome</keyword>
<keyword evidence="1" id="KW-0547">Nucleotide-binding</keyword>
<dbReference type="InterPro" id="IPR001962">
    <property type="entry name" value="Asn_synthase"/>
</dbReference>
<reference evidence="4 5" key="1">
    <citation type="submission" date="2019-07" db="EMBL/GenBank/DDBJ databases">
        <title>Genomics analysis of Aphanomyces spp. identifies a new class of oomycete effector associated with host adaptation.</title>
        <authorList>
            <person name="Gaulin E."/>
        </authorList>
    </citation>
    <scope>NUCLEOTIDE SEQUENCE [LARGE SCALE GENOMIC DNA]</scope>
    <source>
        <strain evidence="4 5">ATCC 201684</strain>
    </source>
</reference>
<protein>
    <recommendedName>
        <fullName evidence="3">Asparagine synthetase domain-containing protein</fullName>
    </recommendedName>
</protein>